<protein>
    <submittedName>
        <fullName evidence="2">AmmeMemoRadiSam system protein A</fullName>
    </submittedName>
</protein>
<dbReference type="Pfam" id="PF01871">
    <property type="entry name" value="AMMECR1"/>
    <property type="match status" value="1"/>
</dbReference>
<dbReference type="PANTHER" id="PTHR13016">
    <property type="entry name" value="AMMECR1 HOMOLOG"/>
    <property type="match status" value="1"/>
</dbReference>
<dbReference type="InterPro" id="IPR027623">
    <property type="entry name" value="AmmeMemoSam_A"/>
</dbReference>
<dbReference type="PANTHER" id="PTHR13016:SF0">
    <property type="entry name" value="AMME SYNDROME CANDIDATE GENE 1 PROTEIN"/>
    <property type="match status" value="1"/>
</dbReference>
<comment type="caution">
    <text evidence="2">The sequence shown here is derived from an EMBL/GenBank/DDBJ whole genome shotgun (WGS) entry which is preliminary data.</text>
</comment>
<dbReference type="InterPro" id="IPR002733">
    <property type="entry name" value="AMMECR1_domain"/>
</dbReference>
<reference evidence="2 3" key="1">
    <citation type="submission" date="2019-01" db="EMBL/GenBank/DDBJ databases">
        <title>Insights into ecological role of a new deltaproteobacterial order Candidatus Sinidesulfobacterales (Sva0485) by metagenomics and metatranscriptomics.</title>
        <authorList>
            <person name="Tan S."/>
            <person name="Liu J."/>
            <person name="Fang Y."/>
            <person name="Hedlund B.P."/>
            <person name="Lian Z.H."/>
            <person name="Huang L.Y."/>
            <person name="Li J.T."/>
            <person name="Huang L.N."/>
            <person name="Li W.J."/>
            <person name="Jiang H.C."/>
            <person name="Dong H.L."/>
            <person name="Shu W.S."/>
        </authorList>
    </citation>
    <scope>NUCLEOTIDE SEQUENCE [LARGE SCALE GENOMIC DNA]</scope>
    <source>
        <strain evidence="2">AP3</strain>
    </source>
</reference>
<dbReference type="Gene3D" id="3.30.700.20">
    <property type="entry name" value="Hypothetical protein ph0010, domain 1"/>
    <property type="match status" value="1"/>
</dbReference>
<dbReference type="NCBIfam" id="TIGR00296">
    <property type="entry name" value="TIGR00296 family protein"/>
    <property type="match status" value="1"/>
</dbReference>
<dbReference type="AlphaFoldDB" id="A0A519BDV3"/>
<gene>
    <name evidence="2" type="primary">amrA</name>
    <name evidence="2" type="ORF">EVJ47_03925</name>
</gene>
<dbReference type="InterPro" id="IPR027485">
    <property type="entry name" value="AMMECR1_N"/>
</dbReference>
<dbReference type="InterPro" id="IPR036071">
    <property type="entry name" value="AMMECR1_dom_sf"/>
</dbReference>
<dbReference type="Gene3D" id="3.30.1490.150">
    <property type="entry name" value="Hypothetical protein ph0010, domain 2"/>
    <property type="match status" value="1"/>
</dbReference>
<evidence type="ECO:0000313" key="2">
    <source>
        <dbReference type="EMBL" id="RZD15428.1"/>
    </source>
</evidence>
<dbReference type="Proteomes" id="UP000320813">
    <property type="component" value="Unassembled WGS sequence"/>
</dbReference>
<dbReference type="SUPFAM" id="SSF143447">
    <property type="entry name" value="AMMECR1-like"/>
    <property type="match status" value="1"/>
</dbReference>
<accession>A0A519BDV3</accession>
<dbReference type="PROSITE" id="PS51112">
    <property type="entry name" value="AMMECR1"/>
    <property type="match status" value="1"/>
</dbReference>
<evidence type="ECO:0000313" key="3">
    <source>
        <dbReference type="Proteomes" id="UP000320813"/>
    </source>
</evidence>
<dbReference type="EMBL" id="SGBD01000001">
    <property type="protein sequence ID" value="RZD15428.1"/>
    <property type="molecule type" value="Genomic_DNA"/>
</dbReference>
<evidence type="ECO:0000259" key="1">
    <source>
        <dbReference type="PROSITE" id="PS51112"/>
    </source>
</evidence>
<dbReference type="InterPro" id="IPR023473">
    <property type="entry name" value="AMMECR1"/>
</dbReference>
<dbReference type="NCBIfam" id="TIGR04335">
    <property type="entry name" value="AmmeMemoSam_A"/>
    <property type="match status" value="1"/>
</dbReference>
<name>A0A519BDV3_9DELT</name>
<organism evidence="2 3">
    <name type="scientific">Candidatus Acidulodesulfobacterium ferriphilum</name>
    <dbReference type="NCBI Taxonomy" id="2597223"/>
    <lineage>
        <taxon>Bacteria</taxon>
        <taxon>Deltaproteobacteria</taxon>
        <taxon>Candidatus Acidulodesulfobacterales</taxon>
        <taxon>Candidatus Acidulodesulfobacterium</taxon>
    </lineage>
</organism>
<sequence>MKNFDLTEKEKAILVKTARKSIEDTLNKNKDEFLNSQELLSELTDNLKINAGVFVTLKTGGEQLRGCIGNFISNIPIYKNVYKMAKEAAFGDPRFMPLNNQELQKIKIEISVLSPLERIDNLDNIEIGRHGLYLIKGPCHGVLLPQVATECNMDKEGFLEAVSMKAGLSPDAYKNGADICTFSALVFGE</sequence>
<feature type="domain" description="AMMECR1" evidence="1">
    <location>
        <begin position="9"/>
        <end position="189"/>
    </location>
</feature>
<proteinExistence type="predicted"/>